<feature type="compositionally biased region" description="Low complexity" evidence="5">
    <location>
        <begin position="226"/>
        <end position="237"/>
    </location>
</feature>
<protein>
    <submittedName>
        <fullName evidence="8">Protein abrupt</fullName>
    </submittedName>
</protein>
<reference evidence="8 9" key="1">
    <citation type="submission" date="2014-07" db="EMBL/GenBank/DDBJ databases">
        <title>Genomic and transcriptomic analysis on Apis cerana provide comprehensive insights into honey bee biology.</title>
        <authorList>
            <person name="Diao Q."/>
            <person name="Sun L."/>
            <person name="Zheng H."/>
            <person name="Zheng H."/>
            <person name="Xu S."/>
            <person name="Wang S."/>
            <person name="Zeng Z."/>
            <person name="Hu F."/>
            <person name="Su S."/>
            <person name="Wu J."/>
        </authorList>
    </citation>
    <scope>NUCLEOTIDE SEQUENCE [LARGE SCALE GENOMIC DNA]</scope>
    <source>
        <tissue evidence="8">Pupae without intestine</tissue>
    </source>
</reference>
<keyword evidence="3" id="KW-0862">Zinc</keyword>
<evidence type="ECO:0000256" key="2">
    <source>
        <dbReference type="ARBA" id="ARBA00023242"/>
    </source>
</evidence>
<dbReference type="SMART" id="SM00355">
    <property type="entry name" value="ZnF_C2H2"/>
    <property type="match status" value="2"/>
</dbReference>
<sequence length="782" mass="86514">MLGERGDYEGIAQPYEIGQSLRLENRILITYAIREPDLFGEPIRFIDSQLHRVELNRMDMQMIPKVLNGLQFHIAFAYAVNNTERLGRVRGETRREGEVKVSSWGARVSTIAPLVPSAVGPEGTDAMAASSSSSSGEQQYSLRWNDFHSSILSSFRHLRDEEDFVDVTLACDSSSFTAHKVVLSACSPYFRRLLKKPNFISSPMIVVDGTQPRPYEWWSICSSSNSGSSGGSNNSSNSGGGTSQFRSANPCQHPIVILRDVASSDMESLLRFMYHGEVHVGQEQLAAFLKTAQMLQVRGLADVNSGAAKIPPPSSSGGNNGSAPATPRNPWQDNGRGELNESGLSPPPEKRPRSYSPPLGNHVEPKTDLQESLLGQALAEGPTIHTTPTNNVQAQSTGEDSNSMSDNEEEMSNNDSILNSVKTEPSDILNDSMEHHRNSFPALLGIPGLIPGPSGIHAANQDPNYGRWQPSGGDGSSSSSGWLPGTSSTRNEHAGSGTYQSGVHNSKGQDLSSLLQQHHHHHHLHATSQASQQHALNALNSLNSLNTEQLSIMHQKLQNNLQTLQQQQQTASAKNELNLMLQSCAKEKIQESMALFHQQTHQQRRFHQQTDNASQSGKPKCPECGKIYSNNSNLKQHIVNVHTVQTEYVSCHVCSKQFKTKQYLQIHLLSMHGIRKRKSYPLYQMQTQMQQQQQQQQQSSGGQVSGGQQQSQQQYPAPERWSGGEDKQTEVAIGKRRVKQGADTRIGRPIFDISRNLGAISRKTFKNRREHGIEFIYCMQEY</sequence>
<feature type="domain" description="C2H2-type" evidence="7">
    <location>
        <begin position="619"/>
        <end position="647"/>
    </location>
</feature>
<evidence type="ECO:0000313" key="9">
    <source>
        <dbReference type="Proteomes" id="UP000242457"/>
    </source>
</evidence>
<dbReference type="InterPro" id="IPR036236">
    <property type="entry name" value="Znf_C2H2_sf"/>
</dbReference>
<dbReference type="SUPFAM" id="SSF54695">
    <property type="entry name" value="POZ domain"/>
    <property type="match status" value="1"/>
</dbReference>
<feature type="compositionally biased region" description="Low complexity" evidence="5">
    <location>
        <begin position="476"/>
        <end position="488"/>
    </location>
</feature>
<dbReference type="PANTHER" id="PTHR23110">
    <property type="entry name" value="BTB DOMAIN TRANSCRIPTION FACTOR"/>
    <property type="match status" value="1"/>
</dbReference>
<dbReference type="GO" id="GO:0008406">
    <property type="term" value="P:gonad development"/>
    <property type="evidence" value="ECO:0007669"/>
    <property type="project" value="UniProtKB-ARBA"/>
</dbReference>
<evidence type="ECO:0000313" key="8">
    <source>
        <dbReference type="EMBL" id="PBC31243.1"/>
    </source>
</evidence>
<dbReference type="GO" id="GO:0007464">
    <property type="term" value="P:R3/R4 cell fate commitment"/>
    <property type="evidence" value="ECO:0007669"/>
    <property type="project" value="UniProtKB-ARBA"/>
</dbReference>
<keyword evidence="3" id="KW-0863">Zinc-finger</keyword>
<dbReference type="InterPro" id="IPR000210">
    <property type="entry name" value="BTB/POZ_dom"/>
</dbReference>
<gene>
    <name evidence="8" type="ORF">APICC_07762</name>
</gene>
<keyword evidence="2" id="KW-0539">Nucleus</keyword>
<evidence type="ECO:0000259" key="6">
    <source>
        <dbReference type="PROSITE" id="PS50097"/>
    </source>
</evidence>
<feature type="compositionally biased region" description="Polar residues" evidence="5">
    <location>
        <begin position="497"/>
        <end position="507"/>
    </location>
</feature>
<accession>A0A2A3EHG9</accession>
<dbReference type="GO" id="GO:0048813">
    <property type="term" value="P:dendrite morphogenesis"/>
    <property type="evidence" value="ECO:0007669"/>
    <property type="project" value="UniProtKB-ARBA"/>
</dbReference>
<evidence type="ECO:0000256" key="3">
    <source>
        <dbReference type="PROSITE-ProRule" id="PRU00042"/>
    </source>
</evidence>
<dbReference type="EMBL" id="KZ288242">
    <property type="protein sequence ID" value="PBC31243.1"/>
    <property type="molecule type" value="Genomic_DNA"/>
</dbReference>
<dbReference type="CDD" id="cd18315">
    <property type="entry name" value="BTB_POZ_BAB-like"/>
    <property type="match status" value="1"/>
</dbReference>
<dbReference type="PROSITE" id="PS50157">
    <property type="entry name" value="ZINC_FINGER_C2H2_2"/>
    <property type="match status" value="2"/>
</dbReference>
<dbReference type="GO" id="GO:0006357">
    <property type="term" value="P:regulation of transcription by RNA polymerase II"/>
    <property type="evidence" value="ECO:0007669"/>
    <property type="project" value="TreeGrafter"/>
</dbReference>
<evidence type="ECO:0000256" key="5">
    <source>
        <dbReference type="SAM" id="MobiDB-lite"/>
    </source>
</evidence>
<feature type="region of interest" description="Disordered" evidence="5">
    <location>
        <begin position="382"/>
        <end position="415"/>
    </location>
</feature>
<organism evidence="8 9">
    <name type="scientific">Apis cerana cerana</name>
    <name type="common">Oriental honeybee</name>
    <dbReference type="NCBI Taxonomy" id="94128"/>
    <lineage>
        <taxon>Eukaryota</taxon>
        <taxon>Metazoa</taxon>
        <taxon>Ecdysozoa</taxon>
        <taxon>Arthropoda</taxon>
        <taxon>Hexapoda</taxon>
        <taxon>Insecta</taxon>
        <taxon>Pterygota</taxon>
        <taxon>Neoptera</taxon>
        <taxon>Endopterygota</taxon>
        <taxon>Hymenoptera</taxon>
        <taxon>Apocrita</taxon>
        <taxon>Aculeata</taxon>
        <taxon>Apoidea</taxon>
        <taxon>Anthophila</taxon>
        <taxon>Apidae</taxon>
        <taxon>Apis</taxon>
    </lineage>
</organism>
<dbReference type="GO" id="GO:0045476">
    <property type="term" value="P:nurse cell apoptotic process"/>
    <property type="evidence" value="ECO:0007669"/>
    <property type="project" value="UniProtKB-ARBA"/>
</dbReference>
<feature type="region of interest" description="Disordered" evidence="5">
    <location>
        <begin position="454"/>
        <end position="507"/>
    </location>
</feature>
<dbReference type="Pfam" id="PF00096">
    <property type="entry name" value="zf-C2H2"/>
    <property type="match status" value="2"/>
</dbReference>
<dbReference type="PANTHER" id="PTHR23110:SF98">
    <property type="entry name" value="PRE-LOLA-G, ISOFORM C-RELATED"/>
    <property type="match status" value="1"/>
</dbReference>
<dbReference type="GO" id="GO:0016199">
    <property type="term" value="P:axon midline choice point recognition"/>
    <property type="evidence" value="ECO:0007669"/>
    <property type="project" value="UniProtKB-ARBA"/>
</dbReference>
<feature type="domain" description="BTB" evidence="6">
    <location>
        <begin position="165"/>
        <end position="282"/>
    </location>
</feature>
<keyword evidence="9" id="KW-1185">Reference proteome</keyword>
<dbReference type="Pfam" id="PF00651">
    <property type="entry name" value="BTB"/>
    <property type="match status" value="2"/>
</dbReference>
<feature type="compositionally biased region" description="Polar residues" evidence="5">
    <location>
        <begin position="384"/>
        <end position="398"/>
    </location>
</feature>
<feature type="coiled-coil region" evidence="4">
    <location>
        <begin position="547"/>
        <end position="574"/>
    </location>
</feature>
<proteinExistence type="predicted"/>
<dbReference type="OrthoDB" id="10261408at2759"/>
<evidence type="ECO:0000256" key="4">
    <source>
        <dbReference type="SAM" id="Coils"/>
    </source>
</evidence>
<name>A0A2A3EHG9_APICC</name>
<dbReference type="InterPro" id="IPR011333">
    <property type="entry name" value="SKP1/BTB/POZ_sf"/>
</dbReference>
<dbReference type="AlphaFoldDB" id="A0A2A3EHG9"/>
<dbReference type="Gene3D" id="3.30.160.60">
    <property type="entry name" value="Classic Zinc Finger"/>
    <property type="match status" value="1"/>
</dbReference>
<feature type="region of interest" description="Disordered" evidence="5">
    <location>
        <begin position="226"/>
        <end position="246"/>
    </location>
</feature>
<dbReference type="InterPro" id="IPR051095">
    <property type="entry name" value="Dros_DevTransReg"/>
</dbReference>
<feature type="domain" description="C2H2-type" evidence="7">
    <location>
        <begin position="649"/>
        <end position="677"/>
    </location>
</feature>
<dbReference type="SUPFAM" id="SSF57667">
    <property type="entry name" value="beta-beta-alpha zinc fingers"/>
    <property type="match status" value="1"/>
</dbReference>
<dbReference type="GO" id="GO:0035167">
    <property type="term" value="P:larval lymph gland hemopoiesis"/>
    <property type="evidence" value="ECO:0007669"/>
    <property type="project" value="UniProtKB-ARBA"/>
</dbReference>
<dbReference type="PROSITE" id="PS00028">
    <property type="entry name" value="ZINC_FINGER_C2H2_1"/>
    <property type="match status" value="2"/>
</dbReference>
<dbReference type="GO" id="GO:0045467">
    <property type="term" value="P:R7 cell development"/>
    <property type="evidence" value="ECO:0007669"/>
    <property type="project" value="UniProtKB-ARBA"/>
</dbReference>
<dbReference type="Proteomes" id="UP000242457">
    <property type="component" value="Unassembled WGS sequence"/>
</dbReference>
<dbReference type="GO" id="GO:0008270">
    <property type="term" value="F:zinc ion binding"/>
    <property type="evidence" value="ECO:0007669"/>
    <property type="project" value="UniProtKB-KW"/>
</dbReference>
<evidence type="ECO:0000259" key="7">
    <source>
        <dbReference type="PROSITE" id="PS50157"/>
    </source>
</evidence>
<feature type="compositionally biased region" description="Low complexity" evidence="5">
    <location>
        <begin position="315"/>
        <end position="325"/>
    </location>
</feature>
<feature type="region of interest" description="Disordered" evidence="5">
    <location>
        <begin position="685"/>
        <end position="740"/>
    </location>
</feature>
<dbReference type="PROSITE" id="PS50097">
    <property type="entry name" value="BTB"/>
    <property type="match status" value="1"/>
</dbReference>
<dbReference type="GO" id="GO:0007526">
    <property type="term" value="P:larval somatic muscle development"/>
    <property type="evidence" value="ECO:0007669"/>
    <property type="project" value="UniProtKB-ARBA"/>
</dbReference>
<feature type="compositionally biased region" description="Low complexity" evidence="5">
    <location>
        <begin position="685"/>
        <end position="714"/>
    </location>
</feature>
<feature type="region of interest" description="Disordered" evidence="5">
    <location>
        <begin position="306"/>
        <end position="365"/>
    </location>
</feature>
<keyword evidence="3" id="KW-0479">Metal-binding</keyword>
<evidence type="ECO:0000256" key="1">
    <source>
        <dbReference type="ARBA" id="ARBA00004123"/>
    </source>
</evidence>
<keyword evidence="4" id="KW-0175">Coiled coil</keyword>
<dbReference type="Gene3D" id="3.30.710.10">
    <property type="entry name" value="Potassium Channel Kv1.1, Chain A"/>
    <property type="match status" value="1"/>
</dbReference>
<dbReference type="InterPro" id="IPR013087">
    <property type="entry name" value="Znf_C2H2_type"/>
</dbReference>
<dbReference type="GO" id="GO:0005634">
    <property type="term" value="C:nucleus"/>
    <property type="evidence" value="ECO:0007669"/>
    <property type="project" value="UniProtKB-SubCell"/>
</dbReference>
<dbReference type="SMART" id="SM00225">
    <property type="entry name" value="BTB"/>
    <property type="match status" value="1"/>
</dbReference>
<comment type="subcellular location">
    <subcellularLocation>
        <location evidence="1">Nucleus</location>
    </subcellularLocation>
</comment>